<protein>
    <submittedName>
        <fullName evidence="2">BH1812 protein</fullName>
    </submittedName>
</protein>
<dbReference type="GO" id="GO:0034069">
    <property type="term" value="F:aminoglycoside N-acetyltransferase activity"/>
    <property type="evidence" value="ECO:0007669"/>
    <property type="project" value="TreeGrafter"/>
</dbReference>
<keyword evidence="3" id="KW-1185">Reference proteome</keyword>
<dbReference type="Pfam" id="PF17668">
    <property type="entry name" value="Acetyltransf_17"/>
    <property type="match status" value="1"/>
</dbReference>
<dbReference type="PIR" id="D83876">
    <property type="entry name" value="D83876"/>
</dbReference>
<dbReference type="HOGENOM" id="CLU_050659_1_1_9"/>
<evidence type="ECO:0000313" key="2">
    <source>
        <dbReference type="EMBL" id="BAB05531.1"/>
    </source>
</evidence>
<feature type="domain" description="N-acetyltransferase" evidence="1">
    <location>
        <begin position="2"/>
        <end position="149"/>
    </location>
</feature>
<dbReference type="InterPro" id="IPR036527">
    <property type="entry name" value="SCP2_sterol-bd_dom_sf"/>
</dbReference>
<dbReference type="SUPFAM" id="SSF55718">
    <property type="entry name" value="SCP-like"/>
    <property type="match status" value="1"/>
</dbReference>
<dbReference type="PANTHER" id="PTHR37817:SF1">
    <property type="entry name" value="N-ACETYLTRANSFERASE EIS"/>
    <property type="match status" value="1"/>
</dbReference>
<dbReference type="InterPro" id="IPR025559">
    <property type="entry name" value="Eis_dom"/>
</dbReference>
<reference evidence="2 3" key="1">
    <citation type="journal article" date="2000" name="Nucleic Acids Res.">
        <title>Complete genome sequence of the alkaliphilic bacterium Bacillus halodurans and genomic sequence comparison with Bacillus subtilis.</title>
        <authorList>
            <person name="Takami H."/>
            <person name="Nakasone K."/>
            <person name="Takaki Y."/>
            <person name="Maeno G."/>
            <person name="Sasaki R."/>
            <person name="Masui N."/>
            <person name="Fuji F."/>
            <person name="Hirama C."/>
            <person name="Nakamura Y."/>
            <person name="Ogasawara N."/>
            <person name="Kuhara S."/>
            <person name="Horikoshi K."/>
        </authorList>
    </citation>
    <scope>NUCLEOTIDE SEQUENCE [LARGE SCALE GENOMIC DNA]</scope>
    <source>
        <strain evidence="3">ATCC BAA-125 / DSM 18197 / FERM 7344 / JCM 9153 / C-125</strain>
    </source>
</reference>
<dbReference type="CDD" id="cd04301">
    <property type="entry name" value="NAT_SF"/>
    <property type="match status" value="1"/>
</dbReference>
<dbReference type="InterPro" id="IPR051554">
    <property type="entry name" value="Acetyltransferase_Eis"/>
</dbReference>
<dbReference type="Gene3D" id="3.30.1050.10">
    <property type="entry name" value="SCP2 sterol-binding domain"/>
    <property type="match status" value="1"/>
</dbReference>
<dbReference type="KEGG" id="bha:BH1812"/>
<dbReference type="eggNOG" id="COG4552">
    <property type="taxonomic scope" value="Bacteria"/>
</dbReference>
<dbReference type="Pfam" id="PF13527">
    <property type="entry name" value="Acetyltransf_9"/>
    <property type="match status" value="1"/>
</dbReference>
<name>Q9KBW2_HALH5</name>
<dbReference type="EMBL" id="BA000004">
    <property type="protein sequence ID" value="BAB05531.1"/>
    <property type="molecule type" value="Genomic_DNA"/>
</dbReference>
<gene>
    <name evidence="2" type="ordered locus">BH1812</name>
</gene>
<accession>Q9KBW2</accession>
<dbReference type="Gene3D" id="3.40.630.30">
    <property type="match status" value="2"/>
</dbReference>
<dbReference type="PROSITE" id="PS51186">
    <property type="entry name" value="GNAT"/>
    <property type="match status" value="1"/>
</dbReference>
<dbReference type="Pfam" id="PF13530">
    <property type="entry name" value="SCP2_2"/>
    <property type="match status" value="1"/>
</dbReference>
<dbReference type="PANTHER" id="PTHR37817">
    <property type="entry name" value="N-ACETYLTRANSFERASE EIS"/>
    <property type="match status" value="1"/>
</dbReference>
<dbReference type="InterPro" id="IPR016181">
    <property type="entry name" value="Acyl_CoA_acyltransferase"/>
</dbReference>
<dbReference type="SUPFAM" id="SSF55729">
    <property type="entry name" value="Acyl-CoA N-acyltransferases (Nat)"/>
    <property type="match status" value="1"/>
</dbReference>
<dbReference type="InterPro" id="IPR041380">
    <property type="entry name" value="Acetyltransf_17"/>
</dbReference>
<organism evidence="2 3">
    <name type="scientific">Halalkalibacterium halodurans (strain ATCC BAA-125 / DSM 18197 / FERM 7344 / JCM 9153 / C-125)</name>
    <name type="common">Bacillus halodurans</name>
    <dbReference type="NCBI Taxonomy" id="272558"/>
    <lineage>
        <taxon>Bacteria</taxon>
        <taxon>Bacillati</taxon>
        <taxon>Bacillota</taxon>
        <taxon>Bacilli</taxon>
        <taxon>Bacillales</taxon>
        <taxon>Bacillaceae</taxon>
        <taxon>Halalkalibacterium (ex Joshi et al. 2022)</taxon>
    </lineage>
</organism>
<dbReference type="GO" id="GO:0030649">
    <property type="term" value="P:aminoglycoside antibiotic catabolic process"/>
    <property type="evidence" value="ECO:0007669"/>
    <property type="project" value="TreeGrafter"/>
</dbReference>
<dbReference type="RefSeq" id="WP_010897973.1">
    <property type="nucleotide sequence ID" value="NC_002570.2"/>
</dbReference>
<dbReference type="AlphaFoldDB" id="Q9KBW2"/>
<dbReference type="InterPro" id="IPR000182">
    <property type="entry name" value="GNAT_dom"/>
</dbReference>
<sequence>MMAIIQLNESHYDEVLNLSSYAFQYPLTQSERQERAIILKEQDIYGIFYDEQLAAKLHIYPFQIWFNGQKIEMGGIAGVATYPEYRRQGFVKDLLLHSLREMRRNGQSVSILHPFSIPFYRKYGWELFSYYVSVDFSVKELVLMEEPSGYMRRRTAKATLAELRTIYDEYAKTYSGMLDRKDSWWQQKVVKDCEIAIYYTKEGSPTGYILYQVKDEKMIVDEFVALQHEARLGLWNFICQHDSMVQTITITLQEHDPLLYTCLHVKERIEQKPFGMVRIVDVQRFFTLCPFLLKEDDEPLFLHVLDKQAPWNRGVFKLTEGTCTKVDEFAGNRAVVIEINHLSALLFGYKTVTDLFAIGAINGPEEEVERLAQMIPRNRPLLLDFF</sequence>
<proteinExistence type="predicted"/>
<evidence type="ECO:0000313" key="3">
    <source>
        <dbReference type="Proteomes" id="UP000001258"/>
    </source>
</evidence>
<evidence type="ECO:0000259" key="1">
    <source>
        <dbReference type="PROSITE" id="PS51186"/>
    </source>
</evidence>
<dbReference type="OrthoDB" id="9768284at2"/>
<dbReference type="Proteomes" id="UP000001258">
    <property type="component" value="Chromosome"/>
</dbReference>